<dbReference type="EMBL" id="CAKLBC010001586">
    <property type="protein sequence ID" value="CAH0492892.1"/>
    <property type="molecule type" value="Genomic_DNA"/>
</dbReference>
<keyword evidence="7" id="KW-1185">Reference proteome</keyword>
<evidence type="ECO:0000256" key="1">
    <source>
        <dbReference type="ARBA" id="ARBA00004123"/>
    </source>
</evidence>
<comment type="similarity">
    <text evidence="2">Belongs to the SURF6 family.</text>
</comment>
<accession>A0ABN8CFN9</accession>
<evidence type="ECO:0000259" key="5">
    <source>
        <dbReference type="Pfam" id="PF04935"/>
    </source>
</evidence>
<keyword evidence="3" id="KW-0539">Nucleus</keyword>
<organism evidence="6 7">
    <name type="scientific">Peronospora farinosa</name>
    <dbReference type="NCBI Taxonomy" id="134698"/>
    <lineage>
        <taxon>Eukaryota</taxon>
        <taxon>Sar</taxon>
        <taxon>Stramenopiles</taxon>
        <taxon>Oomycota</taxon>
        <taxon>Peronosporomycetes</taxon>
        <taxon>Peronosporales</taxon>
        <taxon>Peronosporaceae</taxon>
        <taxon>Peronospora</taxon>
    </lineage>
</organism>
<feature type="compositionally biased region" description="Basic and acidic residues" evidence="4">
    <location>
        <begin position="71"/>
        <end position="86"/>
    </location>
</feature>
<evidence type="ECO:0000313" key="7">
    <source>
        <dbReference type="Proteomes" id="UP001157938"/>
    </source>
</evidence>
<evidence type="ECO:0000256" key="2">
    <source>
        <dbReference type="ARBA" id="ARBA00005904"/>
    </source>
</evidence>
<evidence type="ECO:0000256" key="3">
    <source>
        <dbReference type="ARBA" id="ARBA00023242"/>
    </source>
</evidence>
<proteinExistence type="inferred from homology"/>
<gene>
    <name evidence="6" type="ORF">PFR001_LOCUS8066</name>
</gene>
<dbReference type="PANTHER" id="PTHR14369:SF0">
    <property type="entry name" value="SURFEIT LOCUS PROTEIN 6"/>
    <property type="match status" value="1"/>
</dbReference>
<protein>
    <recommendedName>
        <fullName evidence="5">Ribosomal RNA-processing protein 14/surfeit locus protein 6 C-terminal domain-containing protein</fullName>
    </recommendedName>
</protein>
<feature type="compositionally biased region" description="Basic and acidic residues" evidence="4">
    <location>
        <begin position="49"/>
        <end position="61"/>
    </location>
</feature>
<comment type="caution">
    <text evidence="6">The sequence shown here is derived from an EMBL/GenBank/DDBJ whole genome shotgun (WGS) entry which is preliminary data.</text>
</comment>
<dbReference type="Proteomes" id="UP001157938">
    <property type="component" value="Unassembled WGS sequence"/>
</dbReference>
<reference evidence="6 7" key="1">
    <citation type="submission" date="2021-11" db="EMBL/GenBank/DDBJ databases">
        <authorList>
            <person name="Islam A."/>
            <person name="Islam S."/>
            <person name="Flora M.S."/>
            <person name="Rahman M."/>
            <person name="Ziaur R.M."/>
            <person name="Epstein J.H."/>
            <person name="Hassan M."/>
            <person name="Klassen M."/>
            <person name="Woodard K."/>
            <person name="Webb A."/>
            <person name="Webby R.J."/>
            <person name="El Zowalaty M.E."/>
        </authorList>
    </citation>
    <scope>NUCLEOTIDE SEQUENCE [LARGE SCALE GENOMIC DNA]</scope>
    <source>
        <strain evidence="6">Pf1</strain>
    </source>
</reference>
<name>A0ABN8CFN9_9STRA</name>
<evidence type="ECO:0000256" key="4">
    <source>
        <dbReference type="SAM" id="MobiDB-lite"/>
    </source>
</evidence>
<feature type="compositionally biased region" description="Basic residues" evidence="4">
    <location>
        <begin position="7"/>
        <end position="20"/>
    </location>
</feature>
<feature type="region of interest" description="Disordered" evidence="4">
    <location>
        <begin position="1"/>
        <end position="26"/>
    </location>
</feature>
<dbReference type="InterPro" id="IPR029190">
    <property type="entry name" value="Rrp14/SURF6_C"/>
</dbReference>
<dbReference type="Pfam" id="PF04935">
    <property type="entry name" value="SURF6"/>
    <property type="match status" value="1"/>
</dbReference>
<sequence>MDDPKLLRAKLKKKEKAKAKSSKEWKERTSKLEVLKKERQKKKVANAFERGKKDAAKPAEKKGRRGPRAGFEGKKGEVFLNADKKGGKPVIKK</sequence>
<comment type="subcellular location">
    <subcellularLocation>
        <location evidence="1">Nucleus</location>
    </subcellularLocation>
</comment>
<dbReference type="PANTHER" id="PTHR14369">
    <property type="entry name" value="SURFEIT LOCUS PROTEIN 6"/>
    <property type="match status" value="1"/>
</dbReference>
<dbReference type="InterPro" id="IPR007019">
    <property type="entry name" value="SURF6"/>
</dbReference>
<evidence type="ECO:0000313" key="6">
    <source>
        <dbReference type="EMBL" id="CAH0492892.1"/>
    </source>
</evidence>
<feature type="domain" description="Ribosomal RNA-processing protein 14/surfeit locus protein 6 C-terminal" evidence="5">
    <location>
        <begin position="2"/>
        <end position="54"/>
    </location>
</feature>
<feature type="region of interest" description="Disordered" evidence="4">
    <location>
        <begin position="49"/>
        <end position="93"/>
    </location>
</feature>